<feature type="transmembrane region" description="Helical" evidence="1">
    <location>
        <begin position="73"/>
        <end position="93"/>
    </location>
</feature>
<dbReference type="EMBL" id="CAVLGL010000086">
    <property type="protein sequence ID" value="CAK1591348.1"/>
    <property type="molecule type" value="Genomic_DNA"/>
</dbReference>
<feature type="transmembrane region" description="Helical" evidence="1">
    <location>
        <begin position="356"/>
        <end position="376"/>
    </location>
</feature>
<protein>
    <recommendedName>
        <fullName evidence="4">Gustatory receptor</fullName>
    </recommendedName>
</protein>
<keyword evidence="1" id="KW-1133">Transmembrane helix</keyword>
<dbReference type="Proteomes" id="UP001314205">
    <property type="component" value="Unassembled WGS sequence"/>
</dbReference>
<keyword evidence="3" id="KW-1185">Reference proteome</keyword>
<keyword evidence="1" id="KW-0472">Membrane</keyword>
<feature type="transmembrane region" description="Helical" evidence="1">
    <location>
        <begin position="190"/>
        <end position="207"/>
    </location>
</feature>
<feature type="transmembrane region" description="Helical" evidence="1">
    <location>
        <begin position="280"/>
        <end position="298"/>
    </location>
</feature>
<feature type="transmembrane region" description="Helical" evidence="1">
    <location>
        <begin position="159"/>
        <end position="178"/>
    </location>
</feature>
<comment type="caution">
    <text evidence="2">The sequence shown here is derived from an EMBL/GenBank/DDBJ whole genome shotgun (WGS) entry which is preliminary data.</text>
</comment>
<accession>A0AAV1L8P1</accession>
<keyword evidence="1" id="KW-0812">Transmembrane</keyword>
<reference evidence="2 3" key="1">
    <citation type="submission" date="2023-11" db="EMBL/GenBank/DDBJ databases">
        <authorList>
            <person name="Hedman E."/>
            <person name="Englund M."/>
            <person name="Stromberg M."/>
            <person name="Nyberg Akerstrom W."/>
            <person name="Nylinder S."/>
            <person name="Jareborg N."/>
            <person name="Kallberg Y."/>
            <person name="Kronander E."/>
        </authorList>
    </citation>
    <scope>NUCLEOTIDE SEQUENCE [LARGE SCALE GENOMIC DNA]</scope>
</reference>
<name>A0AAV1L8P1_9NEOP</name>
<evidence type="ECO:0008006" key="4">
    <source>
        <dbReference type="Google" id="ProtNLM"/>
    </source>
</evidence>
<evidence type="ECO:0000313" key="2">
    <source>
        <dbReference type="EMBL" id="CAK1591348.1"/>
    </source>
</evidence>
<evidence type="ECO:0000313" key="3">
    <source>
        <dbReference type="Proteomes" id="UP001314205"/>
    </source>
</evidence>
<gene>
    <name evidence="2" type="ORF">PARMNEM_LOCUS11600</name>
</gene>
<evidence type="ECO:0000256" key="1">
    <source>
        <dbReference type="SAM" id="Phobius"/>
    </source>
</evidence>
<feature type="transmembrane region" description="Helical" evidence="1">
    <location>
        <begin position="113"/>
        <end position="139"/>
    </location>
</feature>
<organism evidence="2 3">
    <name type="scientific">Parnassius mnemosyne</name>
    <name type="common">clouded apollo</name>
    <dbReference type="NCBI Taxonomy" id="213953"/>
    <lineage>
        <taxon>Eukaryota</taxon>
        <taxon>Metazoa</taxon>
        <taxon>Ecdysozoa</taxon>
        <taxon>Arthropoda</taxon>
        <taxon>Hexapoda</taxon>
        <taxon>Insecta</taxon>
        <taxon>Pterygota</taxon>
        <taxon>Neoptera</taxon>
        <taxon>Endopterygota</taxon>
        <taxon>Lepidoptera</taxon>
        <taxon>Glossata</taxon>
        <taxon>Ditrysia</taxon>
        <taxon>Papilionoidea</taxon>
        <taxon>Papilionidae</taxon>
        <taxon>Parnassiinae</taxon>
        <taxon>Parnassini</taxon>
        <taxon>Parnassius</taxon>
        <taxon>Driopa</taxon>
    </lineage>
</organism>
<dbReference type="AlphaFoldDB" id="A0AAV1L8P1"/>
<sequence>MFKTTRREYIKKIKFRTNKLCPSLNYLQNDFLDNYLDADLQKYLFPINLVQFVLFSPKYNIRDNFITSNNRTINCISLLISFCFILSYIIIIAFDDPIKKFEKLLLTLFVLKYFLYCVGCGLNSIVNIIQSDTHVMLILTIQKIKKYFKLVTIDNRSIIISWVHVLILCSFYILYYLFHIIKEKLTLTMVFTYLLLLLADLNTVYMLRMIKLLRNYLVLWITEMKQFNTSVVNEYHSNKPTRLLVFWQTKVSVLKRILDATYICKELCEIPIPNMGSYTLFLFMFTLKNITLLFLISFEREKYFVALKNTEVVLLMTTVADVSPDERLAYKTLRRLNRAAYKMMNSSSMVTVDAKLPLRIISVLATYVIVLLQFAFL</sequence>
<proteinExistence type="predicted"/>